<dbReference type="EMBL" id="JAAATY010000037">
    <property type="protein sequence ID" value="NRN70358.1"/>
    <property type="molecule type" value="Genomic_DNA"/>
</dbReference>
<gene>
    <name evidence="2" type="ORF">GC106_76230</name>
</gene>
<name>A0ABX2FG56_9PSEU</name>
<protein>
    <recommendedName>
        <fullName evidence="4">PPE family protein</fullName>
    </recommendedName>
</protein>
<reference evidence="2 3" key="1">
    <citation type="submission" date="2020-01" db="EMBL/GenBank/DDBJ databases">
        <title>Kibdelosporangium persica a novel Actinomycetes from a hot desert in Iran.</title>
        <authorList>
            <person name="Safaei N."/>
            <person name="Zaburannyi N."/>
            <person name="Mueller R."/>
            <person name="Wink J."/>
        </authorList>
    </citation>
    <scope>NUCLEOTIDE SEQUENCE [LARGE SCALE GENOMIC DNA]</scope>
    <source>
        <strain evidence="2 3">4NS15</strain>
    </source>
</reference>
<feature type="compositionally biased region" description="Gly residues" evidence="1">
    <location>
        <begin position="439"/>
        <end position="449"/>
    </location>
</feature>
<proteinExistence type="predicted"/>
<keyword evidence="3" id="KW-1185">Reference proteome</keyword>
<dbReference type="InterPro" id="IPR038332">
    <property type="entry name" value="PPE_sf"/>
</dbReference>
<feature type="compositionally biased region" description="Polar residues" evidence="1">
    <location>
        <begin position="410"/>
        <end position="426"/>
    </location>
</feature>
<feature type="compositionally biased region" description="Gly residues" evidence="1">
    <location>
        <begin position="603"/>
        <end position="616"/>
    </location>
</feature>
<accession>A0ABX2FG56</accession>
<feature type="region of interest" description="Disordered" evidence="1">
    <location>
        <begin position="361"/>
        <end position="555"/>
    </location>
</feature>
<evidence type="ECO:0000313" key="3">
    <source>
        <dbReference type="Proteomes" id="UP000763557"/>
    </source>
</evidence>
<evidence type="ECO:0000313" key="2">
    <source>
        <dbReference type="EMBL" id="NRN70358.1"/>
    </source>
</evidence>
<feature type="compositionally biased region" description="Pro residues" evidence="1">
    <location>
        <begin position="461"/>
        <end position="473"/>
    </location>
</feature>
<feature type="region of interest" description="Disordered" evidence="1">
    <location>
        <begin position="326"/>
        <end position="348"/>
    </location>
</feature>
<dbReference type="Gene3D" id="1.20.1260.20">
    <property type="entry name" value="PPE superfamily"/>
    <property type="match status" value="1"/>
</dbReference>
<evidence type="ECO:0000256" key="1">
    <source>
        <dbReference type="SAM" id="MobiDB-lite"/>
    </source>
</evidence>
<feature type="region of interest" description="Disordered" evidence="1">
    <location>
        <begin position="595"/>
        <end position="616"/>
    </location>
</feature>
<feature type="compositionally biased region" description="Gly residues" evidence="1">
    <location>
        <begin position="530"/>
        <end position="555"/>
    </location>
</feature>
<dbReference type="SUPFAM" id="SSF140459">
    <property type="entry name" value="PE/PPE dimer-like"/>
    <property type="match status" value="1"/>
</dbReference>
<dbReference type="Proteomes" id="UP000763557">
    <property type="component" value="Unassembled WGS sequence"/>
</dbReference>
<feature type="compositionally biased region" description="Low complexity" evidence="1">
    <location>
        <begin position="489"/>
        <end position="501"/>
    </location>
</feature>
<dbReference type="RefSeq" id="WP_173141471.1">
    <property type="nucleotide sequence ID" value="NZ_JAAATY010000037.1"/>
</dbReference>
<feature type="compositionally biased region" description="Gly residues" evidence="1">
    <location>
        <begin position="475"/>
        <end position="488"/>
    </location>
</feature>
<feature type="compositionally biased region" description="Pro residues" evidence="1">
    <location>
        <begin position="505"/>
        <end position="521"/>
    </location>
</feature>
<feature type="compositionally biased region" description="Gly residues" evidence="1">
    <location>
        <begin position="364"/>
        <end position="389"/>
    </location>
</feature>
<comment type="caution">
    <text evidence="2">The sequence shown here is derived from an EMBL/GenBank/DDBJ whole genome shotgun (WGS) entry which is preliminary data.</text>
</comment>
<organism evidence="2 3">
    <name type="scientific">Kibdelosporangium persicum</name>
    <dbReference type="NCBI Taxonomy" id="2698649"/>
    <lineage>
        <taxon>Bacteria</taxon>
        <taxon>Bacillati</taxon>
        <taxon>Actinomycetota</taxon>
        <taxon>Actinomycetes</taxon>
        <taxon>Pseudonocardiales</taxon>
        <taxon>Pseudonocardiaceae</taxon>
        <taxon>Kibdelosporangium</taxon>
    </lineage>
</organism>
<evidence type="ECO:0008006" key="4">
    <source>
        <dbReference type="Google" id="ProtNLM"/>
    </source>
</evidence>
<sequence length="671" mass="64324">MTYEEPNRPAIQEVENWGSRSHRALYEAVHANNDPGQATALANEWATIGSDIGEAAQEVARGLRASEAGWQGASATKARNAMMRLSAWGESAAQTATGIGGRVAEQAYIAQKARDTMPEPVEFDMGAMLMRGFAMGGLIGLAIAAADVKAASDRANAAHQQAVAVMTTMENESRAVDNNVPVFAMPPNPVRGDDSDQLMAFRSARPDRSVEQEEFRQGELREPTIPDSAIRSGPAGGEIDPATLDGRMTGTRMDVGAPGSPAGGAAGMPGFPGGNGPAGGAAFAGGGGPAGGAAFAGGGGPAGGAAFAGGGGPAGGAAFAGGGGPGGAGGAGMPPPIPDVTGAAGEPAGFASSADRFLASTAGGAPGIPDGGGFGSAMGGGNVPGGPGSTTGQSAAMPPLPGSFGPNGGTDFTSQRPGMPGTTPQNTPGMPPPFTMPGGIPGSGMGGGQDSTRRQQQQQPPVMPPLPPLPPMGSGPTGGGNFGGGNFSGTGNFPNNTTPGNVPGGRPPGAVPPPPFQPPPSSVRGVPLPFGGGTTGPGGLPGGGIPGGGGAGGGVPGIPGGGGGAGAAAFGGGAAGRMPGAPASMSGVGPVAGPVTPEERGFGPRGAGPAGPAGGAGMGAMGGMGAAGGARNQEDAERKMKYVDGEQIIEVPGAELPPSVIGGAKPKKKQD</sequence>